<dbReference type="GO" id="GO:0003677">
    <property type="term" value="F:DNA binding"/>
    <property type="evidence" value="ECO:0007669"/>
    <property type="project" value="UniProtKB-KW"/>
</dbReference>
<feature type="domain" description="HTH lysR-type" evidence="5">
    <location>
        <begin position="1"/>
        <end position="58"/>
    </location>
</feature>
<dbReference type="FunFam" id="1.10.10.10:FF:000001">
    <property type="entry name" value="LysR family transcriptional regulator"/>
    <property type="match status" value="1"/>
</dbReference>
<dbReference type="PANTHER" id="PTHR30419:SF28">
    <property type="entry name" value="HTH-TYPE TRANSCRIPTIONAL REGULATOR BSDA"/>
    <property type="match status" value="1"/>
</dbReference>
<dbReference type="PRINTS" id="PR00039">
    <property type="entry name" value="HTHLYSR"/>
</dbReference>
<dbReference type="PROSITE" id="PS50931">
    <property type="entry name" value="HTH_LYSR"/>
    <property type="match status" value="1"/>
</dbReference>
<keyword evidence="2" id="KW-0805">Transcription regulation</keyword>
<dbReference type="InterPro" id="IPR036388">
    <property type="entry name" value="WH-like_DNA-bd_sf"/>
</dbReference>
<evidence type="ECO:0000313" key="6">
    <source>
        <dbReference type="EMBL" id="AYB43902.1"/>
    </source>
</evidence>
<gene>
    <name evidence="6" type="ORF">D5F53_11615</name>
</gene>
<dbReference type="InterPro" id="IPR000847">
    <property type="entry name" value="LysR_HTH_N"/>
</dbReference>
<dbReference type="Proteomes" id="UP000266552">
    <property type="component" value="Chromosome"/>
</dbReference>
<accession>A0A385TMT6</accession>
<dbReference type="Gene3D" id="3.40.190.290">
    <property type="match status" value="1"/>
</dbReference>
<keyword evidence="7" id="KW-1185">Reference proteome</keyword>
<dbReference type="EMBL" id="CP032412">
    <property type="protein sequence ID" value="AYB43902.1"/>
    <property type="molecule type" value="Genomic_DNA"/>
</dbReference>
<evidence type="ECO:0000256" key="1">
    <source>
        <dbReference type="ARBA" id="ARBA00009437"/>
    </source>
</evidence>
<reference evidence="6 7" key="1">
    <citation type="submission" date="2018-09" db="EMBL/GenBank/DDBJ databases">
        <title>Genome Sequence of Paenibacillus lautus Strain E7593-69, Azo Dye-Degrading Bacteria, Isolated from Commercial Tattoo Inks.</title>
        <authorList>
            <person name="Nho S.W."/>
            <person name="Kim S.-J."/>
            <person name="Kweon O."/>
            <person name="Cerniglia C.E."/>
        </authorList>
    </citation>
    <scope>NUCLEOTIDE SEQUENCE [LARGE SCALE GENOMIC DNA]</scope>
    <source>
        <strain evidence="6 7">E7593-69</strain>
    </source>
</reference>
<keyword evidence="3" id="KW-0238">DNA-binding</keyword>
<dbReference type="InterPro" id="IPR036390">
    <property type="entry name" value="WH_DNA-bd_sf"/>
</dbReference>
<dbReference type="GO" id="GO:0005829">
    <property type="term" value="C:cytosol"/>
    <property type="evidence" value="ECO:0007669"/>
    <property type="project" value="TreeGrafter"/>
</dbReference>
<dbReference type="InterPro" id="IPR050950">
    <property type="entry name" value="HTH-type_LysR_regulators"/>
</dbReference>
<dbReference type="Gene3D" id="1.10.10.10">
    <property type="entry name" value="Winged helix-like DNA-binding domain superfamily/Winged helix DNA-binding domain"/>
    <property type="match status" value="1"/>
</dbReference>
<protein>
    <submittedName>
        <fullName evidence="6">LysR family transcriptional regulator</fullName>
    </submittedName>
</protein>
<name>A0A385TMT6_PAELA</name>
<comment type="similarity">
    <text evidence="1">Belongs to the LysR transcriptional regulatory family.</text>
</comment>
<organism evidence="6 7">
    <name type="scientific">Paenibacillus lautus</name>
    <name type="common">Bacillus lautus</name>
    <dbReference type="NCBI Taxonomy" id="1401"/>
    <lineage>
        <taxon>Bacteria</taxon>
        <taxon>Bacillati</taxon>
        <taxon>Bacillota</taxon>
        <taxon>Bacilli</taxon>
        <taxon>Bacillales</taxon>
        <taxon>Paenibacillaceae</taxon>
        <taxon>Paenibacillus</taxon>
    </lineage>
</organism>
<proteinExistence type="inferred from homology"/>
<evidence type="ECO:0000259" key="5">
    <source>
        <dbReference type="PROSITE" id="PS50931"/>
    </source>
</evidence>
<evidence type="ECO:0000313" key="7">
    <source>
        <dbReference type="Proteomes" id="UP000266552"/>
    </source>
</evidence>
<dbReference type="RefSeq" id="WP_119847819.1">
    <property type="nucleotide sequence ID" value="NZ_CP032412.1"/>
</dbReference>
<dbReference type="InterPro" id="IPR005119">
    <property type="entry name" value="LysR_subst-bd"/>
</dbReference>
<evidence type="ECO:0000256" key="3">
    <source>
        <dbReference type="ARBA" id="ARBA00023125"/>
    </source>
</evidence>
<dbReference type="KEGG" id="plw:D5F53_11615"/>
<evidence type="ECO:0000256" key="4">
    <source>
        <dbReference type="ARBA" id="ARBA00023163"/>
    </source>
</evidence>
<dbReference type="PANTHER" id="PTHR30419">
    <property type="entry name" value="HTH-TYPE TRANSCRIPTIONAL REGULATOR YBHD"/>
    <property type="match status" value="1"/>
</dbReference>
<dbReference type="SUPFAM" id="SSF46785">
    <property type="entry name" value="Winged helix' DNA-binding domain"/>
    <property type="match status" value="1"/>
</dbReference>
<dbReference type="GO" id="GO:0003700">
    <property type="term" value="F:DNA-binding transcription factor activity"/>
    <property type="evidence" value="ECO:0007669"/>
    <property type="project" value="InterPro"/>
</dbReference>
<dbReference type="SUPFAM" id="SSF53850">
    <property type="entry name" value="Periplasmic binding protein-like II"/>
    <property type="match status" value="1"/>
</dbReference>
<dbReference type="Pfam" id="PF03466">
    <property type="entry name" value="LysR_substrate"/>
    <property type="match status" value="1"/>
</dbReference>
<keyword evidence="4" id="KW-0804">Transcription</keyword>
<dbReference type="Pfam" id="PF00126">
    <property type="entry name" value="HTH_1"/>
    <property type="match status" value="1"/>
</dbReference>
<evidence type="ECO:0000256" key="2">
    <source>
        <dbReference type="ARBA" id="ARBA00023015"/>
    </source>
</evidence>
<dbReference type="AlphaFoldDB" id="A0A385TMT6"/>
<sequence length="290" mass="33164">MELLQLRYFQTVARTEHMTKAAQELHIAQPALSKTISRLEADVGVPLFDRHGGRIRLNTFGKLYLDKVERALRLLEEGQKEINDLAGLEHGSIHLATSTLDPLSEPLSRFLAEHPDVNFQISQAGTDEMMKMMELGEVDLCFTSMDMEQSEWSQATVLREDVYLAVPQGHRLAVRKSINLNELENEAFIGYKEEFIFQQMNDKFLKEAGITPRYVCRVDDPPAIASLVRAGLGVALFGCLHVQDANLKLLPIAQPECQRHYRIIWHEKRYLSLAARKFRDFVIQHFSDQS</sequence>